<feature type="compositionally biased region" description="Polar residues" evidence="1">
    <location>
        <begin position="1"/>
        <end position="21"/>
    </location>
</feature>
<protein>
    <submittedName>
        <fullName evidence="2">Uncharacterized protein</fullName>
    </submittedName>
</protein>
<sequence length="326" mass="36283">MNRLSPHSESALNTNDGLRSTMTRDDPSKTQVRLVSMNSMSHIGLSSTSLPLKKRSLPFESLKELARTKQTSISTNSNNDRTLRAASVFGAPSEAFMKILQKEGMEPVTKKAKETTENEKDISLPALDALHHACRKSPTISELEEILRKDPQAASRPIRLTTTKRVYNIQKGCLEDRTVPEPYQYPLNIAISYQASAEVIERLATAAPAVLTSFDGLAFGKQEHSNLTSLHILLRHQPNDTASVDMMLLKRPSVATLVDRHGNTPLHTAVMHSAALKTIHHLNLFNPDHIKRRNGNGCTPLQLAQSLSFCSQKVVSYLWKELDSRF</sequence>
<dbReference type="EMBL" id="BDSP01000082">
    <property type="protein sequence ID" value="GAX14721.1"/>
    <property type="molecule type" value="Genomic_DNA"/>
</dbReference>
<proteinExistence type="predicted"/>
<dbReference type="OrthoDB" id="10021675at2759"/>
<gene>
    <name evidence="2" type="ORF">FisN_11Hu262</name>
</gene>
<dbReference type="AlphaFoldDB" id="A0A1Z5JLQ8"/>
<dbReference type="Gene3D" id="1.25.40.20">
    <property type="entry name" value="Ankyrin repeat-containing domain"/>
    <property type="match status" value="1"/>
</dbReference>
<name>A0A1Z5JLQ8_FISSO</name>
<accession>A0A1Z5JLQ8</accession>
<organism evidence="2 3">
    <name type="scientific">Fistulifera solaris</name>
    <name type="common">Oleaginous diatom</name>
    <dbReference type="NCBI Taxonomy" id="1519565"/>
    <lineage>
        <taxon>Eukaryota</taxon>
        <taxon>Sar</taxon>
        <taxon>Stramenopiles</taxon>
        <taxon>Ochrophyta</taxon>
        <taxon>Bacillariophyta</taxon>
        <taxon>Bacillariophyceae</taxon>
        <taxon>Bacillariophycidae</taxon>
        <taxon>Naviculales</taxon>
        <taxon>Naviculaceae</taxon>
        <taxon>Fistulifera</taxon>
    </lineage>
</organism>
<dbReference type="Proteomes" id="UP000198406">
    <property type="component" value="Unassembled WGS sequence"/>
</dbReference>
<dbReference type="SUPFAM" id="SSF48403">
    <property type="entry name" value="Ankyrin repeat"/>
    <property type="match status" value="1"/>
</dbReference>
<dbReference type="InParanoid" id="A0A1Z5JLQ8"/>
<keyword evidence="3" id="KW-1185">Reference proteome</keyword>
<evidence type="ECO:0000313" key="2">
    <source>
        <dbReference type="EMBL" id="GAX14721.1"/>
    </source>
</evidence>
<feature type="region of interest" description="Disordered" evidence="1">
    <location>
        <begin position="1"/>
        <end position="29"/>
    </location>
</feature>
<dbReference type="InterPro" id="IPR036770">
    <property type="entry name" value="Ankyrin_rpt-contain_sf"/>
</dbReference>
<reference evidence="2 3" key="1">
    <citation type="journal article" date="2015" name="Plant Cell">
        <title>Oil accumulation by the oleaginous diatom Fistulifera solaris as revealed by the genome and transcriptome.</title>
        <authorList>
            <person name="Tanaka T."/>
            <person name="Maeda Y."/>
            <person name="Veluchamy A."/>
            <person name="Tanaka M."/>
            <person name="Abida H."/>
            <person name="Marechal E."/>
            <person name="Bowler C."/>
            <person name="Muto M."/>
            <person name="Sunaga Y."/>
            <person name="Tanaka M."/>
            <person name="Yoshino T."/>
            <person name="Taniguchi T."/>
            <person name="Fukuda Y."/>
            <person name="Nemoto M."/>
            <person name="Matsumoto M."/>
            <person name="Wong P.S."/>
            <person name="Aburatani S."/>
            <person name="Fujibuchi W."/>
        </authorList>
    </citation>
    <scope>NUCLEOTIDE SEQUENCE [LARGE SCALE GENOMIC DNA]</scope>
    <source>
        <strain evidence="2 3">JPCC DA0580</strain>
    </source>
</reference>
<evidence type="ECO:0000313" key="3">
    <source>
        <dbReference type="Proteomes" id="UP000198406"/>
    </source>
</evidence>
<evidence type="ECO:0000256" key="1">
    <source>
        <dbReference type="SAM" id="MobiDB-lite"/>
    </source>
</evidence>
<comment type="caution">
    <text evidence="2">The sequence shown here is derived from an EMBL/GenBank/DDBJ whole genome shotgun (WGS) entry which is preliminary data.</text>
</comment>